<dbReference type="InterPro" id="IPR001851">
    <property type="entry name" value="ABC_transp_permease"/>
</dbReference>
<dbReference type="PANTHER" id="PTHR47089">
    <property type="entry name" value="ABC TRANSPORTER, PERMEASE PROTEIN"/>
    <property type="match status" value="1"/>
</dbReference>
<protein>
    <submittedName>
        <fullName evidence="8">ABC transporter permease</fullName>
    </submittedName>
</protein>
<feature type="transmembrane region" description="Helical" evidence="7">
    <location>
        <begin position="290"/>
        <end position="316"/>
    </location>
</feature>
<dbReference type="RefSeq" id="WP_209336062.1">
    <property type="nucleotide sequence ID" value="NZ_JAGIYY010000005.1"/>
</dbReference>
<evidence type="ECO:0000256" key="4">
    <source>
        <dbReference type="ARBA" id="ARBA00022989"/>
    </source>
</evidence>
<name>A0A8J7RKB6_9HYPH</name>
<keyword evidence="2" id="KW-1003">Cell membrane</keyword>
<dbReference type="AlphaFoldDB" id="A0A8J7RKB6"/>
<evidence type="ECO:0000256" key="6">
    <source>
        <dbReference type="SAM" id="MobiDB-lite"/>
    </source>
</evidence>
<feature type="compositionally biased region" description="Polar residues" evidence="6">
    <location>
        <begin position="1"/>
        <end position="10"/>
    </location>
</feature>
<evidence type="ECO:0000256" key="7">
    <source>
        <dbReference type="SAM" id="Phobius"/>
    </source>
</evidence>
<keyword evidence="4 7" id="KW-1133">Transmembrane helix</keyword>
<accession>A0A8J7RKB6</accession>
<dbReference type="Pfam" id="PF02653">
    <property type="entry name" value="BPD_transp_2"/>
    <property type="match status" value="1"/>
</dbReference>
<evidence type="ECO:0000256" key="5">
    <source>
        <dbReference type="ARBA" id="ARBA00023136"/>
    </source>
</evidence>
<dbReference type="Proteomes" id="UP000666240">
    <property type="component" value="Unassembled WGS sequence"/>
</dbReference>
<gene>
    <name evidence="8" type="ORF">J5Y06_15295</name>
</gene>
<evidence type="ECO:0000313" key="8">
    <source>
        <dbReference type="EMBL" id="MBP0440021.1"/>
    </source>
</evidence>
<sequence length="364" mass="38049">MSGDATSASATPLDASGGGGSARDIGRRLLITLGPIVVSLVLAGCVLLVLGINPLAYYGYVVDRGLLSPLGLQQTLTRMAPLLFLAAGLIVAFRAGMWNLGGDGQFLLGAVTAAASAPLLVQVLPGWLTLVAAFVIATVVAMIWSLIPALLRAYQGVNEIITTLMMSFLGVSLANVLVKLVFLDPATTVPQTRTLPVEDRLPRLFETTVTSGLLFGLVTIIAVHLMMTRTAFGLKLRVVGANPRAAVHAGLNVPLLTVTVFALSAGLIGMGGAVDIVGIQGNVRADWNPAYGLAVIPVVFLARMNGFAAIGFVFLLSVLSIGGESAARRLGVPQNFTMVLVSIVLITLAVAEYLDHRFNQARRA</sequence>
<feature type="transmembrane region" description="Helical" evidence="7">
    <location>
        <begin position="246"/>
        <end position="270"/>
    </location>
</feature>
<feature type="transmembrane region" description="Helical" evidence="7">
    <location>
        <begin position="163"/>
        <end position="183"/>
    </location>
</feature>
<feature type="region of interest" description="Disordered" evidence="6">
    <location>
        <begin position="1"/>
        <end position="21"/>
    </location>
</feature>
<dbReference type="EMBL" id="JAGIYY010000005">
    <property type="protein sequence ID" value="MBP0440021.1"/>
    <property type="molecule type" value="Genomic_DNA"/>
</dbReference>
<reference evidence="8" key="1">
    <citation type="submission" date="2021-03" db="EMBL/GenBank/DDBJ databases">
        <title>Genome sequencing and assembly of Tianweitania sediminis.</title>
        <authorList>
            <person name="Chhetri G."/>
        </authorList>
    </citation>
    <scope>NUCLEOTIDE SEQUENCE</scope>
    <source>
        <strain evidence="8">Z8</strain>
    </source>
</reference>
<keyword evidence="5 7" id="KW-0472">Membrane</keyword>
<dbReference type="PANTHER" id="PTHR47089:SF1">
    <property type="entry name" value="GUANOSINE ABC TRANSPORTER PERMEASE PROTEIN NUPP"/>
    <property type="match status" value="1"/>
</dbReference>
<proteinExistence type="predicted"/>
<evidence type="ECO:0000256" key="3">
    <source>
        <dbReference type="ARBA" id="ARBA00022692"/>
    </source>
</evidence>
<feature type="transmembrane region" description="Helical" evidence="7">
    <location>
        <begin position="29"/>
        <end position="56"/>
    </location>
</feature>
<keyword evidence="3 7" id="KW-0812">Transmembrane</keyword>
<comment type="caution">
    <text evidence="8">The sequence shown here is derived from an EMBL/GenBank/DDBJ whole genome shotgun (WGS) entry which is preliminary data.</text>
</comment>
<comment type="subcellular location">
    <subcellularLocation>
        <location evidence="1">Cell membrane</location>
        <topology evidence="1">Multi-pass membrane protein</topology>
    </subcellularLocation>
</comment>
<feature type="transmembrane region" description="Helical" evidence="7">
    <location>
        <begin position="76"/>
        <end position="94"/>
    </location>
</feature>
<feature type="transmembrane region" description="Helical" evidence="7">
    <location>
        <begin position="130"/>
        <end position="151"/>
    </location>
</feature>
<dbReference type="GO" id="GO:0022857">
    <property type="term" value="F:transmembrane transporter activity"/>
    <property type="evidence" value="ECO:0007669"/>
    <property type="project" value="InterPro"/>
</dbReference>
<organism evidence="8 9">
    <name type="scientific">Tianweitania sediminis</name>
    <dbReference type="NCBI Taxonomy" id="1502156"/>
    <lineage>
        <taxon>Bacteria</taxon>
        <taxon>Pseudomonadati</taxon>
        <taxon>Pseudomonadota</taxon>
        <taxon>Alphaproteobacteria</taxon>
        <taxon>Hyphomicrobiales</taxon>
        <taxon>Phyllobacteriaceae</taxon>
        <taxon>Tianweitania</taxon>
    </lineage>
</organism>
<feature type="transmembrane region" description="Helical" evidence="7">
    <location>
        <begin position="203"/>
        <end position="225"/>
    </location>
</feature>
<evidence type="ECO:0000256" key="2">
    <source>
        <dbReference type="ARBA" id="ARBA00022475"/>
    </source>
</evidence>
<feature type="transmembrane region" description="Helical" evidence="7">
    <location>
        <begin position="336"/>
        <end position="354"/>
    </location>
</feature>
<evidence type="ECO:0000256" key="1">
    <source>
        <dbReference type="ARBA" id="ARBA00004651"/>
    </source>
</evidence>
<dbReference type="GO" id="GO:0005886">
    <property type="term" value="C:plasma membrane"/>
    <property type="evidence" value="ECO:0007669"/>
    <property type="project" value="UniProtKB-SubCell"/>
</dbReference>
<evidence type="ECO:0000313" key="9">
    <source>
        <dbReference type="Proteomes" id="UP000666240"/>
    </source>
</evidence>
<keyword evidence="9" id="KW-1185">Reference proteome</keyword>
<dbReference type="CDD" id="cd06580">
    <property type="entry name" value="TM_PBP1_transp_TpRbsC_like"/>
    <property type="match status" value="1"/>
</dbReference>